<dbReference type="OrthoDB" id="126772at2759"/>
<dbReference type="STRING" id="103827.A0A0N5DAE3"/>
<keyword evidence="3" id="KW-1015">Disulfide bond</keyword>
<dbReference type="Gene3D" id="3.30.60.30">
    <property type="match status" value="3"/>
</dbReference>
<dbReference type="SMART" id="SM00280">
    <property type="entry name" value="KAZAL"/>
    <property type="match status" value="3"/>
</dbReference>
<evidence type="ECO:0000259" key="4">
    <source>
        <dbReference type="PROSITE" id="PS51465"/>
    </source>
</evidence>
<dbReference type="GO" id="GO:0030154">
    <property type="term" value="P:cell differentiation"/>
    <property type="evidence" value="ECO:0007669"/>
    <property type="project" value="TreeGrafter"/>
</dbReference>
<dbReference type="GO" id="GO:0005576">
    <property type="term" value="C:extracellular region"/>
    <property type="evidence" value="ECO:0007669"/>
    <property type="project" value="TreeGrafter"/>
</dbReference>
<reference evidence="5 6" key="2">
    <citation type="submission" date="2018-11" db="EMBL/GenBank/DDBJ databases">
        <authorList>
            <consortium name="Pathogen Informatics"/>
        </authorList>
    </citation>
    <scope>NUCLEOTIDE SEQUENCE [LARGE SCALE GENOMIC DNA]</scope>
</reference>
<dbReference type="Pfam" id="PF07648">
    <property type="entry name" value="Kazal_2"/>
    <property type="match status" value="2"/>
</dbReference>
<reference evidence="7" key="1">
    <citation type="submission" date="2017-02" db="UniProtKB">
        <authorList>
            <consortium name="WormBaseParasite"/>
        </authorList>
    </citation>
    <scope>IDENTIFICATION</scope>
</reference>
<dbReference type="PROSITE" id="PS51465">
    <property type="entry name" value="KAZAL_2"/>
    <property type="match status" value="2"/>
</dbReference>
<evidence type="ECO:0000256" key="2">
    <source>
        <dbReference type="ARBA" id="ARBA00022900"/>
    </source>
</evidence>
<dbReference type="InterPro" id="IPR036058">
    <property type="entry name" value="Kazal_dom_sf"/>
</dbReference>
<organism evidence="7">
    <name type="scientific">Thelazia callipaeda</name>
    <name type="common">Oriental eyeworm</name>
    <name type="synonym">Parasitic nematode</name>
    <dbReference type="NCBI Taxonomy" id="103827"/>
    <lineage>
        <taxon>Eukaryota</taxon>
        <taxon>Metazoa</taxon>
        <taxon>Ecdysozoa</taxon>
        <taxon>Nematoda</taxon>
        <taxon>Chromadorea</taxon>
        <taxon>Rhabditida</taxon>
        <taxon>Spirurina</taxon>
        <taxon>Spiruromorpha</taxon>
        <taxon>Thelazioidea</taxon>
        <taxon>Thelaziidae</taxon>
        <taxon>Thelazia</taxon>
    </lineage>
</organism>
<keyword evidence="1" id="KW-0646">Protease inhibitor</keyword>
<dbReference type="InterPro" id="IPR050653">
    <property type="entry name" value="Prot_Inhib_GrowthFact_Antg"/>
</dbReference>
<gene>
    <name evidence="5" type="ORF">TCLT_LOCUS10127</name>
</gene>
<dbReference type="WBParaSite" id="TCLT_0001013801-mRNA-1">
    <property type="protein sequence ID" value="TCLT_0001013801-mRNA-1"/>
    <property type="gene ID" value="TCLT_0001013801"/>
</dbReference>
<evidence type="ECO:0000313" key="5">
    <source>
        <dbReference type="EMBL" id="VDN07804.1"/>
    </source>
</evidence>
<keyword evidence="6" id="KW-1185">Reference proteome</keyword>
<dbReference type="SUPFAM" id="SSF100895">
    <property type="entry name" value="Kazal-type serine protease inhibitors"/>
    <property type="match status" value="3"/>
</dbReference>
<evidence type="ECO:0000313" key="6">
    <source>
        <dbReference type="Proteomes" id="UP000276776"/>
    </source>
</evidence>
<feature type="domain" description="Kazal-like" evidence="4">
    <location>
        <begin position="1"/>
        <end position="54"/>
    </location>
</feature>
<evidence type="ECO:0000256" key="3">
    <source>
        <dbReference type="ARBA" id="ARBA00023157"/>
    </source>
</evidence>
<name>A0A0N5DAE3_THECL</name>
<accession>A0A0N5DAE3</accession>
<evidence type="ECO:0000256" key="1">
    <source>
        <dbReference type="ARBA" id="ARBA00022690"/>
    </source>
</evidence>
<proteinExistence type="predicted"/>
<protein>
    <submittedName>
        <fullName evidence="7">Kazal-like domain-containing protein</fullName>
    </submittedName>
</protein>
<dbReference type="InterPro" id="IPR002350">
    <property type="entry name" value="Kazal_dom"/>
</dbReference>
<dbReference type="PANTHER" id="PTHR10913">
    <property type="entry name" value="FOLLISTATIN-RELATED"/>
    <property type="match status" value="1"/>
</dbReference>
<dbReference type="CDD" id="cd00104">
    <property type="entry name" value="KAZAL_FS"/>
    <property type="match status" value="1"/>
</dbReference>
<feature type="domain" description="Kazal-like" evidence="4">
    <location>
        <begin position="102"/>
        <end position="162"/>
    </location>
</feature>
<dbReference type="OMA" id="ECCIDDC"/>
<dbReference type="AlphaFoldDB" id="A0A0N5DAE3"/>
<dbReference type="EMBL" id="UYYF01004983">
    <property type="protein sequence ID" value="VDN07804.1"/>
    <property type="molecule type" value="Genomic_DNA"/>
</dbReference>
<dbReference type="Proteomes" id="UP000276776">
    <property type="component" value="Unassembled WGS sequence"/>
</dbReference>
<keyword evidence="2" id="KW-0722">Serine protease inhibitor</keyword>
<sequence length="182" mass="21366">ECCSADREECDDVDFPVCDSEGHTHANICKFERAACLSRKHLKKNLTIRYQNECCIDDCNSELQIKYTPLCDNIGQSHKNWCKFRVAQCEYERINSGRKLYLAYKDECCKISRDSYCNLSGPICDSDGKTHLDLCEFHYKQCLLERTGYKTITIDYYGTNLKSYRLIMKNLYSTEQYYFFST</sequence>
<evidence type="ECO:0000313" key="7">
    <source>
        <dbReference type="WBParaSite" id="TCLT_0001013801-mRNA-1"/>
    </source>
</evidence>
<dbReference type="PANTHER" id="PTHR10913:SF45">
    <property type="entry name" value="FOLLISTATIN, ISOFORM A-RELATED"/>
    <property type="match status" value="1"/>
</dbReference>